<dbReference type="EnsemblPlants" id="KEH19764">
    <property type="protein sequence ID" value="KEH19764"/>
    <property type="gene ID" value="MTR_8g468010"/>
</dbReference>
<sequence>MTTTEIWVQVHQLSFGFMDASIGALVGSHIGKIVKYDEENNYGPWRKYMRVWVKIDMEEPLKKSQKKVESARHAEPGKKERKKKKQPIHLLNGQHVSIPAVARNRSSSNLMWTPQPPALSNFETKIKPTKERTKLELELIN</sequence>
<protein>
    <submittedName>
        <fullName evidence="2">DUF4283 domain protein</fullName>
    </submittedName>
</protein>
<dbReference type="PaxDb" id="3880-AET02013"/>
<reference evidence="3" key="3">
    <citation type="submission" date="2015-04" db="UniProtKB">
        <authorList>
            <consortium name="EnsemblPlants"/>
        </authorList>
    </citation>
    <scope>IDENTIFICATION</scope>
    <source>
        <strain evidence="3">cv. Jemalong A17</strain>
    </source>
</reference>
<dbReference type="PANTHER" id="PTHR31286">
    <property type="entry name" value="GLYCINE-RICH CELL WALL STRUCTURAL PROTEIN 1.8-LIKE"/>
    <property type="match status" value="1"/>
</dbReference>
<evidence type="ECO:0000313" key="2">
    <source>
        <dbReference type="EMBL" id="KEH19764.1"/>
    </source>
</evidence>
<organism evidence="2 4">
    <name type="scientific">Medicago truncatula</name>
    <name type="common">Barrel medic</name>
    <name type="synonym">Medicago tribuloides</name>
    <dbReference type="NCBI Taxonomy" id="3880"/>
    <lineage>
        <taxon>Eukaryota</taxon>
        <taxon>Viridiplantae</taxon>
        <taxon>Streptophyta</taxon>
        <taxon>Embryophyta</taxon>
        <taxon>Tracheophyta</taxon>
        <taxon>Spermatophyta</taxon>
        <taxon>Magnoliopsida</taxon>
        <taxon>eudicotyledons</taxon>
        <taxon>Gunneridae</taxon>
        <taxon>Pentapetalae</taxon>
        <taxon>rosids</taxon>
        <taxon>fabids</taxon>
        <taxon>Fabales</taxon>
        <taxon>Fabaceae</taxon>
        <taxon>Papilionoideae</taxon>
        <taxon>50 kb inversion clade</taxon>
        <taxon>NPAAA clade</taxon>
        <taxon>Hologalegina</taxon>
        <taxon>IRL clade</taxon>
        <taxon>Trifolieae</taxon>
        <taxon>Medicago</taxon>
    </lineage>
</organism>
<dbReference type="InterPro" id="IPR040256">
    <property type="entry name" value="At4g02000-like"/>
</dbReference>
<accession>A0A072TQI4</accession>
<dbReference type="HOGENOM" id="CLU_1828216_0_0_1"/>
<keyword evidence="4" id="KW-1185">Reference proteome</keyword>
<dbReference type="eggNOG" id="ENOG502T0SM">
    <property type="taxonomic scope" value="Eukaryota"/>
</dbReference>
<gene>
    <name evidence="2" type="ordered locus">MTR_8g468010</name>
</gene>
<evidence type="ECO:0000313" key="3">
    <source>
        <dbReference type="EnsemblPlants" id="KEH19764"/>
    </source>
</evidence>
<dbReference type="AlphaFoldDB" id="A0A072TQI4"/>
<evidence type="ECO:0000313" key="4">
    <source>
        <dbReference type="Proteomes" id="UP000002051"/>
    </source>
</evidence>
<dbReference type="EMBL" id="CM001224">
    <property type="protein sequence ID" value="KEH19764.1"/>
    <property type="molecule type" value="Genomic_DNA"/>
</dbReference>
<dbReference type="Proteomes" id="UP000002051">
    <property type="component" value="Chromosome 8"/>
</dbReference>
<reference evidence="2 4" key="2">
    <citation type="journal article" date="2014" name="BMC Genomics">
        <title>An improved genome release (version Mt4.0) for the model legume Medicago truncatula.</title>
        <authorList>
            <person name="Tang H."/>
            <person name="Krishnakumar V."/>
            <person name="Bidwell S."/>
            <person name="Rosen B."/>
            <person name="Chan A."/>
            <person name="Zhou S."/>
            <person name="Gentzbittel L."/>
            <person name="Childs K.L."/>
            <person name="Yandell M."/>
            <person name="Gundlach H."/>
            <person name="Mayer K.F."/>
            <person name="Schwartz D.C."/>
            <person name="Town C.D."/>
        </authorList>
    </citation>
    <scope>GENOME REANNOTATION</scope>
    <source>
        <strain evidence="2">A17</strain>
        <strain evidence="3 4">cv. Jemalong A17</strain>
    </source>
</reference>
<dbReference type="PANTHER" id="PTHR31286:SF99">
    <property type="entry name" value="DUF4283 DOMAIN-CONTAINING PROTEIN"/>
    <property type="match status" value="1"/>
</dbReference>
<name>A0A072TQI4_MEDTR</name>
<reference evidence="2 4" key="1">
    <citation type="journal article" date="2011" name="Nature">
        <title>The Medicago genome provides insight into the evolution of rhizobial symbioses.</title>
        <authorList>
            <person name="Young N.D."/>
            <person name="Debelle F."/>
            <person name="Oldroyd G.E."/>
            <person name="Geurts R."/>
            <person name="Cannon S.B."/>
            <person name="Udvardi M.K."/>
            <person name="Benedito V.A."/>
            <person name="Mayer K.F."/>
            <person name="Gouzy J."/>
            <person name="Schoof H."/>
            <person name="Van de Peer Y."/>
            <person name="Proost S."/>
            <person name="Cook D.R."/>
            <person name="Meyers B.C."/>
            <person name="Spannagl M."/>
            <person name="Cheung F."/>
            <person name="De Mita S."/>
            <person name="Krishnakumar V."/>
            <person name="Gundlach H."/>
            <person name="Zhou S."/>
            <person name="Mudge J."/>
            <person name="Bharti A.K."/>
            <person name="Murray J.D."/>
            <person name="Naoumkina M.A."/>
            <person name="Rosen B."/>
            <person name="Silverstein K.A."/>
            <person name="Tang H."/>
            <person name="Rombauts S."/>
            <person name="Zhao P.X."/>
            <person name="Zhou P."/>
            <person name="Barbe V."/>
            <person name="Bardou P."/>
            <person name="Bechner M."/>
            <person name="Bellec A."/>
            <person name="Berger A."/>
            <person name="Berges H."/>
            <person name="Bidwell S."/>
            <person name="Bisseling T."/>
            <person name="Choisne N."/>
            <person name="Couloux A."/>
            <person name="Denny R."/>
            <person name="Deshpande S."/>
            <person name="Dai X."/>
            <person name="Doyle J.J."/>
            <person name="Dudez A.M."/>
            <person name="Farmer A.D."/>
            <person name="Fouteau S."/>
            <person name="Franken C."/>
            <person name="Gibelin C."/>
            <person name="Gish J."/>
            <person name="Goldstein S."/>
            <person name="Gonzalez A.J."/>
            <person name="Green P.J."/>
            <person name="Hallab A."/>
            <person name="Hartog M."/>
            <person name="Hua A."/>
            <person name="Humphray S.J."/>
            <person name="Jeong D.H."/>
            <person name="Jing Y."/>
            <person name="Jocker A."/>
            <person name="Kenton S.M."/>
            <person name="Kim D.J."/>
            <person name="Klee K."/>
            <person name="Lai H."/>
            <person name="Lang C."/>
            <person name="Lin S."/>
            <person name="Macmil S.L."/>
            <person name="Magdelenat G."/>
            <person name="Matthews L."/>
            <person name="McCorrison J."/>
            <person name="Monaghan E.L."/>
            <person name="Mun J.H."/>
            <person name="Najar F.Z."/>
            <person name="Nicholson C."/>
            <person name="Noirot C."/>
            <person name="O'Bleness M."/>
            <person name="Paule C.R."/>
            <person name="Poulain J."/>
            <person name="Prion F."/>
            <person name="Qin B."/>
            <person name="Qu C."/>
            <person name="Retzel E.F."/>
            <person name="Riddle C."/>
            <person name="Sallet E."/>
            <person name="Samain S."/>
            <person name="Samson N."/>
            <person name="Sanders I."/>
            <person name="Saurat O."/>
            <person name="Scarpelli C."/>
            <person name="Schiex T."/>
            <person name="Segurens B."/>
            <person name="Severin A.J."/>
            <person name="Sherrier D.J."/>
            <person name="Shi R."/>
            <person name="Sims S."/>
            <person name="Singer S.R."/>
            <person name="Sinharoy S."/>
            <person name="Sterck L."/>
            <person name="Viollet A."/>
            <person name="Wang B.B."/>
            <person name="Wang K."/>
            <person name="Wang M."/>
            <person name="Wang X."/>
            <person name="Warfsmann J."/>
            <person name="Weissenbach J."/>
            <person name="White D.D."/>
            <person name="White J.D."/>
            <person name="Wiley G.B."/>
            <person name="Wincker P."/>
            <person name="Xing Y."/>
            <person name="Yang L."/>
            <person name="Yao Z."/>
            <person name="Ying F."/>
            <person name="Zhai J."/>
            <person name="Zhou L."/>
            <person name="Zuber A."/>
            <person name="Denarie J."/>
            <person name="Dixon R.A."/>
            <person name="May G.D."/>
            <person name="Schwartz D.C."/>
            <person name="Rogers J."/>
            <person name="Quetier F."/>
            <person name="Town C.D."/>
            <person name="Roe B.A."/>
        </authorList>
    </citation>
    <scope>NUCLEOTIDE SEQUENCE [LARGE SCALE GENOMIC DNA]</scope>
    <source>
        <strain evidence="2">A17</strain>
        <strain evidence="3 4">cv. Jemalong A17</strain>
    </source>
</reference>
<proteinExistence type="predicted"/>
<feature type="region of interest" description="Disordered" evidence="1">
    <location>
        <begin position="62"/>
        <end position="92"/>
    </location>
</feature>
<feature type="compositionally biased region" description="Basic and acidic residues" evidence="1">
    <location>
        <begin position="62"/>
        <end position="78"/>
    </location>
</feature>
<evidence type="ECO:0000256" key="1">
    <source>
        <dbReference type="SAM" id="MobiDB-lite"/>
    </source>
</evidence>